<protein>
    <submittedName>
        <fullName evidence="3">Uncharacterized protein</fullName>
    </submittedName>
</protein>
<sequence length="290" mass="31254">MRILRRSAGLLACMGLSLLCPQTVFAAGSWRSWDMQPTPAAGAAHARHAMNVSPSGTSWSPGLGVAAFERDNQRSPYGKGSMLLGDSTISMSRTAQGSPRDSFFSAGDWSPGLGVAAFERDNQRSPYGKGSMLLGDSTISMSRTAQGSPRDSFFSAGDTTRQSYQLFDGTAPHQQHQQPLTLADLPVDGESQQSESGVGMEMDRRLKAQGSMLQVFIDFFKKPHLFKVLVFAAVMFATFFFVGIFARIAQFVFGLWAALKVLQLLDDDDGGKTGGASPSTFSSKSPHNMD</sequence>
<keyword evidence="2" id="KW-0732">Signal</keyword>
<reference evidence="3" key="1">
    <citation type="submission" date="2013-10" db="EMBL/GenBank/DDBJ databases">
        <title>Genomic analysis of the causative agents of coccidiosis in chickens.</title>
        <authorList>
            <person name="Reid A.J."/>
            <person name="Blake D."/>
            <person name="Billington K."/>
            <person name="Browne H."/>
            <person name="Dunn M."/>
            <person name="Hung S."/>
            <person name="Kawahara F."/>
            <person name="Miranda-Saavedra D."/>
            <person name="Mourier T."/>
            <person name="Nagra H."/>
            <person name="Otto T.D."/>
            <person name="Rawlings N."/>
            <person name="Sanchez A."/>
            <person name="Sanders M."/>
            <person name="Subramaniam C."/>
            <person name="Tay Y."/>
            <person name="Dear P."/>
            <person name="Doerig C."/>
            <person name="Gruber A."/>
            <person name="Parkinson J."/>
            <person name="Shirley M."/>
            <person name="Wan K.L."/>
            <person name="Berriman M."/>
            <person name="Tomley F."/>
            <person name="Pain A."/>
        </authorList>
    </citation>
    <scope>NUCLEOTIDE SEQUENCE [LARGE SCALE GENOMIC DNA]</scope>
    <source>
        <strain evidence="3">Houghton</strain>
    </source>
</reference>
<evidence type="ECO:0000313" key="3">
    <source>
        <dbReference type="EMBL" id="CDI85302.1"/>
    </source>
</evidence>
<evidence type="ECO:0000313" key="4">
    <source>
        <dbReference type="Proteomes" id="UP000018201"/>
    </source>
</evidence>
<proteinExistence type="predicted"/>
<keyword evidence="1" id="KW-0472">Membrane</keyword>
<evidence type="ECO:0000256" key="1">
    <source>
        <dbReference type="SAM" id="Phobius"/>
    </source>
</evidence>
<feature type="signal peptide" evidence="2">
    <location>
        <begin position="1"/>
        <end position="26"/>
    </location>
</feature>
<dbReference type="VEuPathDB" id="ToxoDB:EPH_0015090"/>
<keyword evidence="4" id="KW-1185">Reference proteome</keyword>
<evidence type="ECO:0000256" key="2">
    <source>
        <dbReference type="SAM" id="SignalP"/>
    </source>
</evidence>
<gene>
    <name evidence="3" type="ORF">EPH_0015090</name>
</gene>
<dbReference type="EMBL" id="HG693651">
    <property type="protein sequence ID" value="CDI85302.1"/>
    <property type="molecule type" value="Genomic_DNA"/>
</dbReference>
<dbReference type="AlphaFoldDB" id="U6H0B4"/>
<reference evidence="3" key="2">
    <citation type="submission" date="2013-10" db="EMBL/GenBank/DDBJ databases">
        <authorList>
            <person name="Aslett M."/>
        </authorList>
    </citation>
    <scope>NUCLEOTIDE SEQUENCE [LARGE SCALE GENOMIC DNA]</scope>
    <source>
        <strain evidence="3">Houghton</strain>
    </source>
</reference>
<organism evidence="3 4">
    <name type="scientific">Eimeria praecox</name>
    <dbReference type="NCBI Taxonomy" id="51316"/>
    <lineage>
        <taxon>Eukaryota</taxon>
        <taxon>Sar</taxon>
        <taxon>Alveolata</taxon>
        <taxon>Apicomplexa</taxon>
        <taxon>Conoidasida</taxon>
        <taxon>Coccidia</taxon>
        <taxon>Eucoccidiorida</taxon>
        <taxon>Eimeriorina</taxon>
        <taxon>Eimeriidae</taxon>
        <taxon>Eimeria</taxon>
    </lineage>
</organism>
<accession>U6H0B4</accession>
<keyword evidence="1" id="KW-1133">Transmembrane helix</keyword>
<name>U6H0B4_9EIME</name>
<feature type="transmembrane region" description="Helical" evidence="1">
    <location>
        <begin position="225"/>
        <end position="246"/>
    </location>
</feature>
<dbReference type="OrthoDB" id="348241at2759"/>
<keyword evidence="1" id="KW-0812">Transmembrane</keyword>
<dbReference type="Proteomes" id="UP000018201">
    <property type="component" value="Unassembled WGS sequence"/>
</dbReference>
<feature type="chain" id="PRO_5004671875" evidence="2">
    <location>
        <begin position="27"/>
        <end position="290"/>
    </location>
</feature>